<proteinExistence type="predicted"/>
<dbReference type="InterPro" id="IPR035925">
    <property type="entry name" value="BSD_dom_sf"/>
</dbReference>
<dbReference type="GO" id="GO:0000439">
    <property type="term" value="C:transcription factor TFIIH core complex"/>
    <property type="evidence" value="ECO:0007669"/>
    <property type="project" value="InterPro"/>
</dbReference>
<dbReference type="GO" id="GO:0006351">
    <property type="term" value="P:DNA-templated transcription"/>
    <property type="evidence" value="ECO:0007669"/>
    <property type="project" value="InterPro"/>
</dbReference>
<sequence length="638" mass="72782">MSCRQVVKRASYKSKIKDPGTPGVLTMTENKFVFRPNDPSSAAKFDVEFKHITGHKNTKEGTDKPPWLNLSDKDRSYIFEFGSFHDLHVCRDFVGNALAKSGEAAKASSAAKTTSEKSGVTLPDEQLSTAEMQLRMKLLQEDRYVLYFSIQYVLSRKESGLHYPSTHMWFCKFKPAYTIEILSIDMKLHMQFVISGVLTESEFWATRKKLLDGDSRTKSKQRVGFRSSMILDTKPMTDGRMNKVTFNLTPEIKYQIFALKPAVHQAFLTLVPSKMTEKDFWTKYFRAEYLHSTRNAIAAAAEAAEDEELAIFLKEDAILASEARRKIRRVDPTLDMEADQGDDYTHLPDHGIFRDGSKDVTELQNELYRRTLSQDLNRQGAVVLQGRTVDVDLEDPRTVAEALMQSRQESDESAEQERLDRINRMTEIEDLQEHHDHPVAQLCIKDPRDYFDMQQVNALKTLDDSRTGTEQKKCSLTTEEAYGSLREAISKIKSIGLKNSTVAPEIAITVLNVLTQNISSTKYQLGKNPQDSVLDSLPNKTKEDLLHHWMSIQELLRHFWSSYPITTTYLSTKVGRLKDAMSQIYRQLEEIKQSDFRHQVSLLVRPMHQALDAAFQHFDADLQKRAARSGGETPNGNS</sequence>
<dbReference type="AlphaFoldDB" id="A0A4Y1QWK0"/>
<dbReference type="GO" id="GO:0006289">
    <property type="term" value="P:nucleotide-excision repair"/>
    <property type="evidence" value="ECO:0007669"/>
    <property type="project" value="InterPro"/>
</dbReference>
<dbReference type="PROSITE" id="PS50858">
    <property type="entry name" value="BSD"/>
    <property type="match status" value="1"/>
</dbReference>
<dbReference type="Pfam" id="PF03909">
    <property type="entry name" value="BSD"/>
    <property type="match status" value="1"/>
</dbReference>
<gene>
    <name evidence="2" type="ORF">Prudu_004984</name>
</gene>
<evidence type="ECO:0000313" key="2">
    <source>
        <dbReference type="EMBL" id="BBG96235.1"/>
    </source>
</evidence>
<dbReference type="InterPro" id="IPR005607">
    <property type="entry name" value="BSD_dom"/>
</dbReference>
<feature type="domain" description="BSD" evidence="1">
    <location>
        <begin position="240"/>
        <end position="292"/>
    </location>
</feature>
<evidence type="ECO:0000259" key="1">
    <source>
        <dbReference type="PROSITE" id="PS50858"/>
    </source>
</evidence>
<name>A0A4Y1QWK0_PRUDU</name>
<dbReference type="SUPFAM" id="SSF50729">
    <property type="entry name" value="PH domain-like"/>
    <property type="match status" value="1"/>
</dbReference>
<dbReference type="SUPFAM" id="SSF140383">
    <property type="entry name" value="BSD domain-like"/>
    <property type="match status" value="2"/>
</dbReference>
<dbReference type="SMART" id="SM00751">
    <property type="entry name" value="BSD"/>
    <property type="match status" value="2"/>
</dbReference>
<dbReference type="EMBL" id="AP019297">
    <property type="protein sequence ID" value="BBG96235.1"/>
    <property type="molecule type" value="Genomic_DNA"/>
</dbReference>
<organism evidence="2">
    <name type="scientific">Prunus dulcis</name>
    <name type="common">Almond</name>
    <name type="synonym">Amygdalus dulcis</name>
    <dbReference type="NCBI Taxonomy" id="3755"/>
    <lineage>
        <taxon>Eukaryota</taxon>
        <taxon>Viridiplantae</taxon>
        <taxon>Streptophyta</taxon>
        <taxon>Embryophyta</taxon>
        <taxon>Tracheophyta</taxon>
        <taxon>Spermatophyta</taxon>
        <taxon>Magnoliopsida</taxon>
        <taxon>eudicotyledons</taxon>
        <taxon>Gunneridae</taxon>
        <taxon>Pentapetalae</taxon>
        <taxon>rosids</taxon>
        <taxon>fabids</taxon>
        <taxon>Rosales</taxon>
        <taxon>Rosaceae</taxon>
        <taxon>Amygdaloideae</taxon>
        <taxon>Amygdaleae</taxon>
        <taxon>Prunus</taxon>
    </lineage>
</organism>
<dbReference type="InterPro" id="IPR027079">
    <property type="entry name" value="Tfb1/GTF2H1"/>
</dbReference>
<dbReference type="PANTHER" id="PTHR12856">
    <property type="entry name" value="TRANSCRIPTION INITIATION FACTOR IIH-RELATED"/>
    <property type="match status" value="1"/>
</dbReference>
<reference evidence="2" key="1">
    <citation type="journal article" date="2019" name="Science">
        <title>Mutation of a bHLH transcription factor allowed almond domestication.</title>
        <authorList>
            <person name="Sanchez-Perez R."/>
            <person name="Pavan S."/>
            <person name="Mazzeo R."/>
            <person name="Moldovan C."/>
            <person name="Aiese Cigliano R."/>
            <person name="Del Cueto J."/>
            <person name="Ricciardi F."/>
            <person name="Lotti C."/>
            <person name="Ricciardi L."/>
            <person name="Dicenta F."/>
            <person name="Lopez-Marques R.L."/>
            <person name="Lindberg Moller B."/>
        </authorList>
    </citation>
    <scope>NUCLEOTIDE SEQUENCE</scope>
</reference>
<accession>A0A4Y1QWK0</accession>
<protein>
    <submittedName>
        <fullName evidence="2">BSD domain BTF2-like transcription factor</fullName>
    </submittedName>
</protein>